<keyword evidence="2" id="KW-1133">Transmembrane helix</keyword>
<dbReference type="Proteomes" id="UP000746747">
    <property type="component" value="Unassembled WGS sequence"/>
</dbReference>
<evidence type="ECO:0000313" key="3">
    <source>
        <dbReference type="EMBL" id="CAG9530142.1"/>
    </source>
</evidence>
<name>A0A8J2LLM6_9BILA</name>
<sequence length="278" mass="30993">MESALSSSPSQTGALASEQLNQPKKDLPPKREKINLSAQAKVMQNENSPVPSITDVEQVSEQAPKMFNVSAGEATEELSDVSEFEGTMSKSIKSTRLPTLIYQISPFIRNKKVRLMLIINSFATIINMLLLLILITFMIWSIVLSAHIRSTAGIMKFPCLFTYLEWSDCSSTCRVFGQDYPRRIRKVNKSSIVQARNGGKPECPANLAYQVDSAPCNTYLCPTNLSNYSFSESCHYNDANLRSDGGCFRIRDVPLDDRLILIDTNLTEMCNCSSTVHL</sequence>
<evidence type="ECO:0000256" key="1">
    <source>
        <dbReference type="SAM" id="MobiDB-lite"/>
    </source>
</evidence>
<proteinExistence type="predicted"/>
<keyword evidence="2" id="KW-0812">Transmembrane</keyword>
<keyword evidence="2" id="KW-0472">Membrane</keyword>
<feature type="compositionally biased region" description="Polar residues" evidence="1">
    <location>
        <begin position="1"/>
        <end position="22"/>
    </location>
</feature>
<dbReference type="EMBL" id="CAKAEH010000178">
    <property type="protein sequence ID" value="CAG9530142.1"/>
    <property type="molecule type" value="Genomic_DNA"/>
</dbReference>
<comment type="caution">
    <text evidence="3">The sequence shown here is derived from an EMBL/GenBank/DDBJ whole genome shotgun (WGS) entry which is preliminary data.</text>
</comment>
<dbReference type="AlphaFoldDB" id="A0A8J2LLM6"/>
<gene>
    <name evidence="3" type="ORF">CJOHNSTONI_LOCUS664</name>
</gene>
<organism evidence="3 4">
    <name type="scientific">Cercopithifilaria johnstoni</name>
    <dbReference type="NCBI Taxonomy" id="2874296"/>
    <lineage>
        <taxon>Eukaryota</taxon>
        <taxon>Metazoa</taxon>
        <taxon>Ecdysozoa</taxon>
        <taxon>Nematoda</taxon>
        <taxon>Chromadorea</taxon>
        <taxon>Rhabditida</taxon>
        <taxon>Spirurina</taxon>
        <taxon>Spiruromorpha</taxon>
        <taxon>Filarioidea</taxon>
        <taxon>Onchocercidae</taxon>
        <taxon>Cercopithifilaria</taxon>
    </lineage>
</organism>
<feature type="region of interest" description="Disordered" evidence="1">
    <location>
        <begin position="1"/>
        <end position="33"/>
    </location>
</feature>
<dbReference type="Gene3D" id="2.20.100.10">
    <property type="entry name" value="Thrombospondin type-1 (TSP1) repeat"/>
    <property type="match status" value="1"/>
</dbReference>
<keyword evidence="4" id="KW-1185">Reference proteome</keyword>
<dbReference type="OrthoDB" id="5834828at2759"/>
<reference evidence="3" key="1">
    <citation type="submission" date="2021-09" db="EMBL/GenBank/DDBJ databases">
        <authorList>
            <consortium name="Pathogen Informatics"/>
        </authorList>
    </citation>
    <scope>NUCLEOTIDE SEQUENCE</scope>
</reference>
<feature type="transmembrane region" description="Helical" evidence="2">
    <location>
        <begin position="115"/>
        <end position="140"/>
    </location>
</feature>
<evidence type="ECO:0000313" key="4">
    <source>
        <dbReference type="Proteomes" id="UP000746747"/>
    </source>
</evidence>
<feature type="compositionally biased region" description="Basic and acidic residues" evidence="1">
    <location>
        <begin position="23"/>
        <end position="33"/>
    </location>
</feature>
<accession>A0A8J2LLM6</accession>
<evidence type="ECO:0000256" key="2">
    <source>
        <dbReference type="SAM" id="Phobius"/>
    </source>
</evidence>
<dbReference type="InterPro" id="IPR036383">
    <property type="entry name" value="TSP1_rpt_sf"/>
</dbReference>
<protein>
    <submittedName>
        <fullName evidence="3">Uncharacterized protein</fullName>
    </submittedName>
</protein>